<dbReference type="GO" id="GO:0000822">
    <property type="term" value="F:inositol hexakisphosphate binding"/>
    <property type="evidence" value="ECO:0007669"/>
    <property type="project" value="TreeGrafter"/>
</dbReference>
<dbReference type="EMBL" id="JAJJMB010014788">
    <property type="protein sequence ID" value="KAI3858065.1"/>
    <property type="molecule type" value="Genomic_DNA"/>
</dbReference>
<evidence type="ECO:0000256" key="3">
    <source>
        <dbReference type="ARBA" id="ARBA00043939"/>
    </source>
</evidence>
<protein>
    <recommendedName>
        <fullName evidence="4">SPX domain-containing protein</fullName>
    </recommendedName>
</protein>
<reference evidence="5" key="1">
    <citation type="submission" date="2022-04" db="EMBL/GenBank/DDBJ databases">
        <title>A functionally conserved STORR gene fusion in Papaver species that diverged 16.8 million years ago.</title>
        <authorList>
            <person name="Catania T."/>
        </authorList>
    </citation>
    <scope>NUCLEOTIDE SEQUENCE</scope>
    <source>
        <strain evidence="5">S-188037</strain>
    </source>
</reference>
<keyword evidence="6" id="KW-1185">Reference proteome</keyword>
<keyword evidence="2" id="KW-1003">Cell membrane</keyword>
<gene>
    <name evidence="5" type="ORF">MKW98_029539</name>
</gene>
<name>A0AAD4S2R4_9MAGN</name>
<keyword evidence="2" id="KW-0472">Membrane</keyword>
<evidence type="ECO:0000259" key="4">
    <source>
        <dbReference type="PROSITE" id="PS51382"/>
    </source>
</evidence>
<evidence type="ECO:0000256" key="1">
    <source>
        <dbReference type="ARBA" id="ARBA00004651"/>
    </source>
</evidence>
<dbReference type="AlphaFoldDB" id="A0AAD4S2R4"/>
<dbReference type="GO" id="GO:0006817">
    <property type="term" value="P:phosphate ion transport"/>
    <property type="evidence" value="ECO:0007669"/>
    <property type="project" value="TreeGrafter"/>
</dbReference>
<evidence type="ECO:0000313" key="6">
    <source>
        <dbReference type="Proteomes" id="UP001202328"/>
    </source>
</evidence>
<dbReference type="Proteomes" id="UP001202328">
    <property type="component" value="Unassembled WGS sequence"/>
</dbReference>
<comment type="subcellular location">
    <subcellularLocation>
        <location evidence="1">Cell membrane</location>
        <topology evidence="1">Multi-pass membrane protein</topology>
    </subcellularLocation>
</comment>
<sequence>MKFGKEFASQMVPEWQGAYMDYASLKSALEHLKLFKLKNPHQNHKHSHNPTNAAAGGDGLSRNFTMYRSFSGLLSRIPSIGLTNSPSHGHHHHHHRHAFIHHEEPVILVQSFDHNDVEQGRSNNKQGYLKYETKYLMSNEEGGELEQEFFYRLDDEFNKVNKFYKDKVDQVMNEAALLNKQMEALIAFRVKVEHPDQGKFEQLSKEIAESAAAFSISSPTQISSPKTTGKYYTEDLL</sequence>
<dbReference type="GO" id="GO:0005886">
    <property type="term" value="C:plasma membrane"/>
    <property type="evidence" value="ECO:0007669"/>
    <property type="project" value="UniProtKB-SubCell"/>
</dbReference>
<dbReference type="GO" id="GO:0016036">
    <property type="term" value="P:cellular response to phosphate starvation"/>
    <property type="evidence" value="ECO:0007669"/>
    <property type="project" value="TreeGrafter"/>
</dbReference>
<evidence type="ECO:0000256" key="2">
    <source>
        <dbReference type="ARBA" id="ARBA00022475"/>
    </source>
</evidence>
<proteinExistence type="predicted"/>
<evidence type="ECO:0000313" key="5">
    <source>
        <dbReference type="EMBL" id="KAI3858065.1"/>
    </source>
</evidence>
<dbReference type="InterPro" id="IPR004331">
    <property type="entry name" value="SPX_dom"/>
</dbReference>
<dbReference type="PROSITE" id="PS51382">
    <property type="entry name" value="SPX"/>
    <property type="match status" value="1"/>
</dbReference>
<dbReference type="PANTHER" id="PTHR10783">
    <property type="entry name" value="XENOTROPIC AND POLYTROPIC RETROVIRUS RECEPTOR 1-RELATED"/>
    <property type="match status" value="1"/>
</dbReference>
<dbReference type="PANTHER" id="PTHR10783:SF4">
    <property type="entry name" value="PHOSPHATE TRANSPORTER PHO1 HOMOLOG 3"/>
    <property type="match status" value="1"/>
</dbReference>
<comment type="caution">
    <text evidence="5">The sequence shown here is derived from an EMBL/GenBank/DDBJ whole genome shotgun (WGS) entry which is preliminary data.</text>
</comment>
<dbReference type="Pfam" id="PF03105">
    <property type="entry name" value="SPX"/>
    <property type="match status" value="1"/>
</dbReference>
<dbReference type="GO" id="GO:0005802">
    <property type="term" value="C:trans-Golgi network"/>
    <property type="evidence" value="ECO:0007669"/>
    <property type="project" value="TreeGrafter"/>
</dbReference>
<organism evidence="5 6">
    <name type="scientific">Papaver atlanticum</name>
    <dbReference type="NCBI Taxonomy" id="357466"/>
    <lineage>
        <taxon>Eukaryota</taxon>
        <taxon>Viridiplantae</taxon>
        <taxon>Streptophyta</taxon>
        <taxon>Embryophyta</taxon>
        <taxon>Tracheophyta</taxon>
        <taxon>Spermatophyta</taxon>
        <taxon>Magnoliopsida</taxon>
        <taxon>Ranunculales</taxon>
        <taxon>Papaveraceae</taxon>
        <taxon>Papaveroideae</taxon>
        <taxon>Papaver</taxon>
    </lineage>
</organism>
<comment type="function">
    <text evidence="3">May transport inorganic phosphate (Pi).</text>
</comment>
<dbReference type="InterPro" id="IPR034092">
    <property type="entry name" value="PHO1_SPX"/>
</dbReference>
<accession>A0AAD4S2R4</accession>
<dbReference type="CDD" id="cd14476">
    <property type="entry name" value="SPX_PHO1_like"/>
    <property type="match status" value="1"/>
</dbReference>
<feature type="domain" description="SPX" evidence="4">
    <location>
        <begin position="1"/>
        <end position="237"/>
    </location>
</feature>